<dbReference type="Proteomes" id="UP001596500">
    <property type="component" value="Unassembled WGS sequence"/>
</dbReference>
<dbReference type="RefSeq" id="WP_379864901.1">
    <property type="nucleotide sequence ID" value="NZ_JBHTBW010000031.1"/>
</dbReference>
<accession>A0ABW2RKQ6</accession>
<gene>
    <name evidence="1" type="ORF">ACFQNG_10630</name>
</gene>
<evidence type="ECO:0000313" key="1">
    <source>
        <dbReference type="EMBL" id="MFC7441601.1"/>
    </source>
</evidence>
<dbReference type="EMBL" id="JBHTBW010000031">
    <property type="protein sequence ID" value="MFC7441601.1"/>
    <property type="molecule type" value="Genomic_DNA"/>
</dbReference>
<organism evidence="1 2">
    <name type="scientific">Laceyella putida</name>
    <dbReference type="NCBI Taxonomy" id="110101"/>
    <lineage>
        <taxon>Bacteria</taxon>
        <taxon>Bacillati</taxon>
        <taxon>Bacillota</taxon>
        <taxon>Bacilli</taxon>
        <taxon>Bacillales</taxon>
        <taxon>Thermoactinomycetaceae</taxon>
        <taxon>Laceyella</taxon>
    </lineage>
</organism>
<reference evidence="2" key="1">
    <citation type="journal article" date="2019" name="Int. J. Syst. Evol. Microbiol.">
        <title>The Global Catalogue of Microorganisms (GCM) 10K type strain sequencing project: providing services to taxonomists for standard genome sequencing and annotation.</title>
        <authorList>
            <consortium name="The Broad Institute Genomics Platform"/>
            <consortium name="The Broad Institute Genome Sequencing Center for Infectious Disease"/>
            <person name="Wu L."/>
            <person name="Ma J."/>
        </authorList>
    </citation>
    <scope>NUCLEOTIDE SEQUENCE [LARGE SCALE GENOMIC DNA]</scope>
    <source>
        <strain evidence="2">CGMCC 1.12942</strain>
    </source>
</reference>
<sequence>MKSQAEKWIVAAALAVALPTLLPIFKKTAGPLINQGSQWIKHTGKQAKILSVKLRHELEDIWLEAQVERMQKNRSRKSSSQLYI</sequence>
<comment type="caution">
    <text evidence="1">The sequence shown here is derived from an EMBL/GenBank/DDBJ whole genome shotgun (WGS) entry which is preliminary data.</text>
</comment>
<keyword evidence="2" id="KW-1185">Reference proteome</keyword>
<protein>
    <submittedName>
        <fullName evidence="1">Uncharacterized protein</fullName>
    </submittedName>
</protein>
<name>A0ABW2RKQ6_9BACL</name>
<proteinExistence type="predicted"/>
<evidence type="ECO:0000313" key="2">
    <source>
        <dbReference type="Proteomes" id="UP001596500"/>
    </source>
</evidence>